<evidence type="ECO:0000313" key="4">
    <source>
        <dbReference type="Proteomes" id="UP000515152"/>
    </source>
</evidence>
<gene>
    <name evidence="5" type="primary">LOC105901965</name>
</gene>
<comment type="similarity">
    <text evidence="1">Belongs to the TRAFAC class TrmE-Era-EngA-EngB-Septin-like GTPase superfamily. Septin GTPase family.</text>
</comment>
<reference evidence="5" key="1">
    <citation type="submission" date="2025-08" db="UniProtKB">
        <authorList>
            <consortium name="RefSeq"/>
        </authorList>
    </citation>
    <scope>IDENTIFICATION</scope>
</reference>
<feature type="coiled-coil region" evidence="2">
    <location>
        <begin position="421"/>
        <end position="452"/>
    </location>
</feature>
<proteinExistence type="inferred from homology"/>
<evidence type="ECO:0000256" key="2">
    <source>
        <dbReference type="SAM" id="Coils"/>
    </source>
</evidence>
<dbReference type="Pfam" id="PF00041">
    <property type="entry name" value="fn3"/>
    <property type="match status" value="2"/>
</dbReference>
<evidence type="ECO:0000259" key="3">
    <source>
        <dbReference type="PROSITE" id="PS50853"/>
    </source>
</evidence>
<feature type="coiled-coil region" evidence="2">
    <location>
        <begin position="1176"/>
        <end position="1203"/>
    </location>
</feature>
<dbReference type="GeneID" id="105901965"/>
<dbReference type="PANTHER" id="PTHR31594:SF15">
    <property type="entry name" value="VERRUCOTOXIN SUBUNIT BETA ISOFORM X1-RELATED"/>
    <property type="match status" value="1"/>
</dbReference>
<organism evidence="4 5">
    <name type="scientific">Clupea harengus</name>
    <name type="common">Atlantic herring</name>
    <dbReference type="NCBI Taxonomy" id="7950"/>
    <lineage>
        <taxon>Eukaryota</taxon>
        <taxon>Metazoa</taxon>
        <taxon>Chordata</taxon>
        <taxon>Craniata</taxon>
        <taxon>Vertebrata</taxon>
        <taxon>Euteleostomi</taxon>
        <taxon>Actinopterygii</taxon>
        <taxon>Neopterygii</taxon>
        <taxon>Teleostei</taxon>
        <taxon>Clupei</taxon>
        <taxon>Clupeiformes</taxon>
        <taxon>Clupeoidei</taxon>
        <taxon>Clupeidae</taxon>
        <taxon>Clupea</taxon>
    </lineage>
</organism>
<feature type="domain" description="Fibronectin type-III" evidence="3">
    <location>
        <begin position="566"/>
        <end position="659"/>
    </location>
</feature>
<dbReference type="Pfam" id="PF18078">
    <property type="entry name" value="Thioredoxin_11"/>
    <property type="match status" value="1"/>
</dbReference>
<keyword evidence="2" id="KW-0175">Coiled coil</keyword>
<dbReference type="InterPro" id="IPR040581">
    <property type="entry name" value="Thioredoxin_11"/>
</dbReference>
<dbReference type="KEGG" id="char:105901965"/>
<dbReference type="PROSITE" id="PS50853">
    <property type="entry name" value="FN3"/>
    <property type="match status" value="2"/>
</dbReference>
<dbReference type="Pfam" id="PF21109">
    <property type="entry name" value="Stonustoxin_helical"/>
    <property type="match status" value="1"/>
</dbReference>
<sequence>MNARATVDAADWRLTVLSRLLPCTSCCHRPQKLFAPQTETMSASKQTAEPAGNTRKTADTIECAALGRPFQLGMLYDCRNDALIPGVTLWNQDNLQSNKSVQQQHNTEFNVTTSDSIEEKSNSLNISGSLKLSLLGGLVNVRGSAKYFQDTKKSHKQSRVTLQYRATTSFETLTMTHLARGQVSHPNVFEDDIATHVVTAILYGAGAYFMFDRESSSEDDRKQVEGDAKLTFDKLKFLKVDAEASLKMDDKEKAAVEKFSCTFHGDFQLKTNPTSFSDAVSVYRNLPDLLGENGEHAVPIRVWLYPLLKLDSRAAKLQRDISNDLITCSSDTIESLTMTEMRCSDILKDTAAATFPAMGKKVQTLMQKCRQYKHDFMQKLGSVLPSIRGGVKEESALADILKAHEQSPFNSNDLDQWLTCKEKESDALKSFLKQLEKLGAEMDDNLDDLLSDLEVKTIVCFSFTSVDQPDSFLVKLSDYLKPLGMVATPAESSDLHARNTEWLSTDARLTMRRQLRLFGELKKLNTKSTDTKFIAASKYDESRPGAWIFIYEDDCSDAVPFVPPSKPATPTITGVTHDSLTVKVSEPDSATVEYRVEYRMKQEQETEWASHPVQKNQEAVTLSGLKPGTEYEIRATAVGKLSYAVSSVVCSAVTLTAVGPPTQVKVTEETASSITLTWNIPSVQRCQSIKGYIIEFREENSNQWQRRDTGKEVYTFTLDNLKENMTYSIRMCTDVGVGVSQPGEEIQIKTKKAQPDMRRFTVLPGDNLLPPVYLLNLKPAEDGHPNKKVFGNPPTKKLSNKTIMVVGATGSGKTTLINGMINYVFGVEWEDNWRYKLIDEQTHTTKGCSQTSEVTAYEIHHTDGFKVPFSLTIIDTPGFGDTRGIKQDKEITDKIRHFLSVKGGIDTVDAVCFVVQSASARLTHTQKYIFDAILSIFGKDIATNIVILVTFADGQSPPVLEAIKAANIPCALNPSNGFSLHFKFNNSVLFVKHEENIFDTMLWNMGKASMNKFFTHLNTMKPQSLTLTKEVLEERRQLEATVEGVQPLIQAGLSKLEEINSTKATLQNHKTHMKENEDFDYEVIVDKSEKIGLPPGTFILNCHMCNYTCLYPCYIPKDADKSGCAVMRDGHCTVCPNKCHWNHHFSMTYRWEIKREPEKRTHLDLKKKYEEALGGKIATEKIITQLEVQYEQVQRKVAEMTETSSKSLQRLKEIALRPDPLATPGYIDILIETEKQEAKPGWQKRMKELQEVRDRAVLLEKLAEGVDLTGEEKATYDKMKSKVKGIFNNADSWFAS</sequence>
<dbReference type="Pfam" id="PF00735">
    <property type="entry name" value="Septin"/>
    <property type="match status" value="1"/>
</dbReference>
<dbReference type="Proteomes" id="UP000515152">
    <property type="component" value="Chromosome 14"/>
</dbReference>
<dbReference type="RefSeq" id="XP_031436403.2">
    <property type="nucleotide sequence ID" value="XM_031580543.2"/>
</dbReference>
<dbReference type="Pfam" id="PF24674">
    <property type="entry name" value="MACPF_SNTX"/>
    <property type="match status" value="1"/>
</dbReference>
<keyword evidence="1" id="KW-0547">Nucleotide-binding</keyword>
<dbReference type="InterPro" id="IPR056072">
    <property type="entry name" value="SNTX_MACPF/CDC-like_dom"/>
</dbReference>
<keyword evidence="1" id="KW-0342">GTP-binding</keyword>
<evidence type="ECO:0000256" key="1">
    <source>
        <dbReference type="RuleBase" id="RU004560"/>
    </source>
</evidence>
<dbReference type="InterPro" id="IPR052090">
    <property type="entry name" value="Cytolytic_pore-forming_toxin"/>
</dbReference>
<dbReference type="CDD" id="cd00063">
    <property type="entry name" value="FN3"/>
    <property type="match status" value="2"/>
</dbReference>
<dbReference type="GO" id="GO:0005525">
    <property type="term" value="F:GTP binding"/>
    <property type="evidence" value="ECO:0007669"/>
    <property type="project" value="UniProtKB-KW"/>
</dbReference>
<accession>A0A6P8GAQ7</accession>
<dbReference type="OrthoDB" id="8954335at2759"/>
<name>A0A6P8GAQ7_CLUHA</name>
<dbReference type="FunFam" id="3.40.50.300:FF:002049">
    <property type="entry name" value="Si:ch73-170d6.2"/>
    <property type="match status" value="1"/>
</dbReference>
<protein>
    <submittedName>
        <fullName evidence="5">Uncharacterized protein LOC105901965 isoform X1</fullName>
    </submittedName>
</protein>
<dbReference type="AlphaFoldDB" id="A0A6P8GAQ7"/>
<dbReference type="PANTHER" id="PTHR31594">
    <property type="entry name" value="AIG1-TYPE G DOMAIN-CONTAINING PROTEIN"/>
    <property type="match status" value="1"/>
</dbReference>
<dbReference type="InterPro" id="IPR048997">
    <property type="entry name" value="Stonustoxin-like_helical"/>
</dbReference>
<evidence type="ECO:0000313" key="5">
    <source>
        <dbReference type="RefSeq" id="XP_031436403.2"/>
    </source>
</evidence>
<dbReference type="SMART" id="SM00060">
    <property type="entry name" value="FN3"/>
    <property type="match status" value="2"/>
</dbReference>
<dbReference type="InterPro" id="IPR003961">
    <property type="entry name" value="FN3_dom"/>
</dbReference>
<keyword evidence="4" id="KW-1185">Reference proteome</keyword>
<dbReference type="InterPro" id="IPR030379">
    <property type="entry name" value="G_SEPTIN_dom"/>
</dbReference>
<feature type="domain" description="Fibronectin type-III" evidence="3">
    <location>
        <begin position="660"/>
        <end position="753"/>
    </location>
</feature>